<dbReference type="Gene3D" id="1.10.357.10">
    <property type="entry name" value="Tetracycline Repressor, domain 2"/>
    <property type="match status" value="1"/>
</dbReference>
<comment type="caution">
    <text evidence="8">The sequence shown here is derived from an EMBL/GenBank/DDBJ whole genome shotgun (WGS) entry which is preliminary data.</text>
</comment>
<evidence type="ECO:0000256" key="4">
    <source>
        <dbReference type="ARBA" id="ARBA00022946"/>
    </source>
</evidence>
<dbReference type="GO" id="GO:0006744">
    <property type="term" value="P:ubiquinone biosynthetic process"/>
    <property type="evidence" value="ECO:0007669"/>
    <property type="project" value="UniProtKB-KW"/>
</dbReference>
<organism evidence="8 9">
    <name type="scientific">Hwanghaeella grinnelliae</name>
    <dbReference type="NCBI Taxonomy" id="2500179"/>
    <lineage>
        <taxon>Bacteria</taxon>
        <taxon>Pseudomonadati</taxon>
        <taxon>Pseudomonadota</taxon>
        <taxon>Alphaproteobacteria</taxon>
        <taxon>Rhodospirillales</taxon>
        <taxon>Rhodospirillaceae</taxon>
        <taxon>Hwanghaeella</taxon>
    </lineage>
</organism>
<sequence length="226" mass="25197">MTAKSKKPDLSGADPAALRDAILDAAISHVPFDGWGREAAIRGAEDIGLDAAAAMRAFPDGARDMIAWHLRHADRQMAETLAGMDLPGMRIRDRIATAVRVRLEQNAPHREAIRKAMAFLALPQNAPMAAQALYRTVDEMWFQAGDTATDWNFYSKRALLAGVYSSTVLFWLNDKSEDFRDTWAFLDRRIADVMKVPKLTGRLSAVLGYPFRRAKAFRNYGVRANS</sequence>
<dbReference type="PANTHER" id="PTHR21427">
    <property type="entry name" value="UBIQUINONE BIOSYNTHESIS PROTEIN COQ9, MITOCHONDRIAL"/>
    <property type="match status" value="1"/>
</dbReference>
<evidence type="ECO:0000313" key="8">
    <source>
        <dbReference type="EMBL" id="RVU37922.1"/>
    </source>
</evidence>
<dbReference type="OrthoDB" id="7201143at2"/>
<gene>
    <name evidence="8" type="ORF">EOI86_01050</name>
</gene>
<feature type="domain" description="COQ9 C-terminal" evidence="7">
    <location>
        <begin position="127"/>
        <end position="196"/>
    </location>
</feature>
<dbReference type="EMBL" id="SADE01000001">
    <property type="protein sequence ID" value="RVU37922.1"/>
    <property type="molecule type" value="Genomic_DNA"/>
</dbReference>
<dbReference type="InterPro" id="IPR013718">
    <property type="entry name" value="COQ9_C"/>
</dbReference>
<evidence type="ECO:0000256" key="2">
    <source>
        <dbReference type="ARBA" id="ARBA00010766"/>
    </source>
</evidence>
<keyword evidence="3" id="KW-0831">Ubiquinone biosynthesis</keyword>
<accession>A0A437QTR7</accession>
<evidence type="ECO:0000313" key="9">
    <source>
        <dbReference type="Proteomes" id="UP000287447"/>
    </source>
</evidence>
<evidence type="ECO:0000256" key="3">
    <source>
        <dbReference type="ARBA" id="ARBA00022688"/>
    </source>
</evidence>
<proteinExistence type="inferred from homology"/>
<dbReference type="Pfam" id="PF08511">
    <property type="entry name" value="COQ9"/>
    <property type="match status" value="1"/>
</dbReference>
<keyword evidence="5" id="KW-0446">Lipid-binding</keyword>
<keyword evidence="4" id="KW-0809">Transit peptide</keyword>
<name>A0A437QTR7_9PROT</name>
<dbReference type="Proteomes" id="UP000287447">
    <property type="component" value="Unassembled WGS sequence"/>
</dbReference>
<evidence type="ECO:0000256" key="1">
    <source>
        <dbReference type="ARBA" id="ARBA00004749"/>
    </source>
</evidence>
<dbReference type="AlphaFoldDB" id="A0A437QTR7"/>
<comment type="pathway">
    <text evidence="1">Cofactor biosynthesis; ubiquinone biosynthesis.</text>
</comment>
<comment type="similarity">
    <text evidence="2">Belongs to the COQ9 family.</text>
</comment>
<dbReference type="InterPro" id="IPR036271">
    <property type="entry name" value="Tet_transcr_reg_TetR-rel_C_sf"/>
</dbReference>
<dbReference type="RefSeq" id="WP_127763295.1">
    <property type="nucleotide sequence ID" value="NZ_SADE01000001.1"/>
</dbReference>
<keyword evidence="9" id="KW-1185">Reference proteome</keyword>
<comment type="function">
    <text evidence="6">Membrane-associated protein that warps the membrane surface to access and bind aromatic isoprenes with high specificity, including ubiquinone (CoQ) isoprene intermediates and presents them directly to COQ7, therefore facilitating the COQ7-mediated hydroxylase step. Participates in the biosynthesis of coenzyme Q, also named ubiquinone, an essential lipid-soluble electron transporter for aerobic cellular respiration.</text>
</comment>
<dbReference type="GO" id="GO:0008289">
    <property type="term" value="F:lipid binding"/>
    <property type="evidence" value="ECO:0007669"/>
    <property type="project" value="UniProtKB-KW"/>
</dbReference>
<protein>
    <submittedName>
        <fullName evidence="8">COQ9 family protein</fullName>
    </submittedName>
</protein>
<dbReference type="NCBIfam" id="TIGR02396">
    <property type="entry name" value="diverge_rpsU"/>
    <property type="match status" value="1"/>
</dbReference>
<dbReference type="SUPFAM" id="SSF48498">
    <property type="entry name" value="Tetracyclin repressor-like, C-terminal domain"/>
    <property type="match status" value="1"/>
</dbReference>
<reference evidence="9" key="1">
    <citation type="submission" date="2019-01" db="EMBL/GenBank/DDBJ databases">
        <title>Gri0909 isolated from a small marine red alga.</title>
        <authorList>
            <person name="Kim J."/>
            <person name="Jeong S.E."/>
            <person name="Jeon C.O."/>
        </authorList>
    </citation>
    <scope>NUCLEOTIDE SEQUENCE [LARGE SCALE GENOMIC DNA]</scope>
    <source>
        <strain evidence="9">Gri0909</strain>
    </source>
</reference>
<evidence type="ECO:0000256" key="6">
    <source>
        <dbReference type="ARBA" id="ARBA00058104"/>
    </source>
</evidence>
<dbReference type="PANTHER" id="PTHR21427:SF19">
    <property type="entry name" value="UBIQUINONE BIOSYNTHESIS PROTEIN COQ9, MITOCHONDRIAL"/>
    <property type="match status" value="1"/>
</dbReference>
<dbReference type="InterPro" id="IPR012762">
    <property type="entry name" value="Ubiq_biosynth_COQ9"/>
</dbReference>
<evidence type="ECO:0000256" key="5">
    <source>
        <dbReference type="ARBA" id="ARBA00023121"/>
    </source>
</evidence>
<evidence type="ECO:0000259" key="7">
    <source>
        <dbReference type="Pfam" id="PF08511"/>
    </source>
</evidence>